<dbReference type="InterPro" id="IPR012337">
    <property type="entry name" value="RNaseH-like_sf"/>
</dbReference>
<dbReference type="InterPro" id="IPR036397">
    <property type="entry name" value="RNaseH_sf"/>
</dbReference>
<dbReference type="InterPro" id="IPR050951">
    <property type="entry name" value="Retrovirus_Pol_polyprotein"/>
</dbReference>
<dbReference type="OrthoDB" id="7550831at2759"/>
<dbReference type="KEGG" id="pbar:105423936"/>
<organism evidence="2 3">
    <name type="scientific">Pogonomyrmex barbatus</name>
    <name type="common">red harvester ant</name>
    <dbReference type="NCBI Taxonomy" id="144034"/>
    <lineage>
        <taxon>Eukaryota</taxon>
        <taxon>Metazoa</taxon>
        <taxon>Ecdysozoa</taxon>
        <taxon>Arthropoda</taxon>
        <taxon>Hexapoda</taxon>
        <taxon>Insecta</taxon>
        <taxon>Pterygota</taxon>
        <taxon>Neoptera</taxon>
        <taxon>Endopterygota</taxon>
        <taxon>Hymenoptera</taxon>
        <taxon>Apocrita</taxon>
        <taxon>Aculeata</taxon>
        <taxon>Formicoidea</taxon>
        <taxon>Formicidae</taxon>
        <taxon>Myrmicinae</taxon>
        <taxon>Pogonomyrmex</taxon>
    </lineage>
</organism>
<dbReference type="PANTHER" id="PTHR37984">
    <property type="entry name" value="PROTEIN CBG26694"/>
    <property type="match status" value="1"/>
</dbReference>
<dbReference type="GO" id="GO:0003676">
    <property type="term" value="F:nucleic acid binding"/>
    <property type="evidence" value="ECO:0007669"/>
    <property type="project" value="InterPro"/>
</dbReference>
<name>A0A6I9WKG8_9HYME</name>
<evidence type="ECO:0000313" key="2">
    <source>
        <dbReference type="Proteomes" id="UP000504615"/>
    </source>
</evidence>
<proteinExistence type="predicted"/>
<keyword evidence="2" id="KW-1185">Reference proteome</keyword>
<dbReference type="RefSeq" id="XP_011632245.1">
    <property type="nucleotide sequence ID" value="XM_011633943.1"/>
</dbReference>
<feature type="region of interest" description="Disordered" evidence="1">
    <location>
        <begin position="218"/>
        <end position="259"/>
    </location>
</feature>
<evidence type="ECO:0000256" key="1">
    <source>
        <dbReference type="SAM" id="MobiDB-lite"/>
    </source>
</evidence>
<protein>
    <submittedName>
        <fullName evidence="3">Uncharacterized protein LOC105423936</fullName>
    </submittedName>
</protein>
<sequence length="259" mass="28416">MRSGGNAFGCCGCRHKMTGSCSNVLDIFFDDSCPSWVVLPFGTQQPTSYHPNSNGIAERAVRIVKTAINKESGTGNSPLSLGKVFIYRRTPSASTNISPAMVMFGRPLRSRLDLLKEYIANDTSNHTKTKEDDLVWTRNFSRGPKWIVGTVTETSGNAMMKVLTSQGKVARHMDQIRIRTSRQISPPIDSDSPCTPTTPVFDAPVVGSEDDMQRLFLSQPSSGPDVPSVHTPCEEQSTSFLNRPPIHIHSDEEQSTTPS</sequence>
<dbReference type="Proteomes" id="UP000504615">
    <property type="component" value="Unplaced"/>
</dbReference>
<dbReference type="SUPFAM" id="SSF53098">
    <property type="entry name" value="Ribonuclease H-like"/>
    <property type="match status" value="1"/>
</dbReference>
<dbReference type="GeneID" id="105423936"/>
<reference evidence="3" key="1">
    <citation type="submission" date="2025-08" db="UniProtKB">
        <authorList>
            <consortium name="RefSeq"/>
        </authorList>
    </citation>
    <scope>IDENTIFICATION</scope>
</reference>
<gene>
    <name evidence="3" type="primary">LOC105423936</name>
</gene>
<accession>A0A6I9WKG8</accession>
<evidence type="ECO:0000313" key="3">
    <source>
        <dbReference type="RefSeq" id="XP_011632245.1"/>
    </source>
</evidence>
<dbReference type="PANTHER" id="PTHR37984:SF13">
    <property type="entry name" value="RIBONUCLEASE H"/>
    <property type="match status" value="1"/>
</dbReference>
<dbReference type="Gene3D" id="3.30.420.10">
    <property type="entry name" value="Ribonuclease H-like superfamily/Ribonuclease H"/>
    <property type="match status" value="1"/>
</dbReference>
<dbReference type="AlphaFoldDB" id="A0A6I9WKG8"/>